<feature type="non-terminal residue" evidence="1">
    <location>
        <position position="176"/>
    </location>
</feature>
<dbReference type="OrthoDB" id="426191at2759"/>
<protein>
    <submittedName>
        <fullName evidence="1">GyaR protein</fullName>
    </submittedName>
</protein>
<accession>A0A812LHV7</accession>
<organism evidence="1 2">
    <name type="scientific">Symbiodinium necroappetens</name>
    <dbReference type="NCBI Taxonomy" id="1628268"/>
    <lineage>
        <taxon>Eukaryota</taxon>
        <taxon>Sar</taxon>
        <taxon>Alveolata</taxon>
        <taxon>Dinophyceae</taxon>
        <taxon>Suessiales</taxon>
        <taxon>Symbiodiniaceae</taxon>
        <taxon>Symbiodinium</taxon>
    </lineage>
</organism>
<dbReference type="InterPro" id="IPR036737">
    <property type="entry name" value="OmpA-like_sf"/>
</dbReference>
<proteinExistence type="predicted"/>
<evidence type="ECO:0000313" key="1">
    <source>
        <dbReference type="EMBL" id="CAE7247818.1"/>
    </source>
</evidence>
<keyword evidence="2" id="KW-1185">Reference proteome</keyword>
<gene>
    <name evidence="1" type="primary">gyaR</name>
    <name evidence="1" type="ORF">SNEC2469_LOCUS4934</name>
</gene>
<name>A0A812LHV7_9DINO</name>
<evidence type="ECO:0000313" key="2">
    <source>
        <dbReference type="Proteomes" id="UP000601435"/>
    </source>
</evidence>
<dbReference type="Gene3D" id="3.30.1330.60">
    <property type="entry name" value="OmpA-like domain"/>
    <property type="match status" value="1"/>
</dbReference>
<reference evidence="1" key="1">
    <citation type="submission" date="2021-02" db="EMBL/GenBank/DDBJ databases">
        <authorList>
            <person name="Dougan E. K."/>
            <person name="Rhodes N."/>
            <person name="Thang M."/>
            <person name="Chan C."/>
        </authorList>
    </citation>
    <scope>NUCLEOTIDE SEQUENCE</scope>
</reference>
<dbReference type="EMBL" id="CAJNJA010009535">
    <property type="protein sequence ID" value="CAE7247818.1"/>
    <property type="molecule type" value="Genomic_DNA"/>
</dbReference>
<dbReference type="Proteomes" id="UP000601435">
    <property type="component" value="Unassembled WGS sequence"/>
</dbReference>
<comment type="caution">
    <text evidence="1">The sequence shown here is derived from an EMBL/GenBank/DDBJ whole genome shotgun (WGS) entry which is preliminary data.</text>
</comment>
<sequence length="176" mass="19986">ESHLARIHDDWVKATEEYDRAAEAPSKEQQLERGAKELRKALSGKSFVFNDHPWTDREPPSTVEKKIQRSWDASEVEANQALIREIAEILKRYPNLTLRIKGISDGSGSADNLTQVAFAKDFETDFPTEVMDKTLPYAQGRVLTVKRMLVEEGIALDRMSSQLQEGKNRSVDLEVE</sequence>
<dbReference type="AlphaFoldDB" id="A0A812LHV7"/>
<dbReference type="SUPFAM" id="SSF103088">
    <property type="entry name" value="OmpA-like"/>
    <property type="match status" value="1"/>
</dbReference>